<protein>
    <recommendedName>
        <fullName evidence="3">SH3b domain-containing protein</fullName>
    </recommendedName>
</protein>
<name>A0A7C5LV51_9PROT</name>
<evidence type="ECO:0008006" key="3">
    <source>
        <dbReference type="Google" id="ProtNLM"/>
    </source>
</evidence>
<keyword evidence="1" id="KW-0732">Signal</keyword>
<feature type="chain" id="PRO_5027782113" description="SH3b domain-containing protein" evidence="1">
    <location>
        <begin position="20"/>
        <end position="200"/>
    </location>
</feature>
<accession>A0A7C5LV51</accession>
<dbReference type="Pfam" id="PF06347">
    <property type="entry name" value="SH3_4"/>
    <property type="match status" value="2"/>
</dbReference>
<dbReference type="AlphaFoldDB" id="A0A7C5LV51"/>
<dbReference type="EMBL" id="DRMJ01000431">
    <property type="protein sequence ID" value="HHL43589.1"/>
    <property type="molecule type" value="Genomic_DNA"/>
</dbReference>
<reference evidence="2" key="1">
    <citation type="journal article" date="2020" name="mSystems">
        <title>Genome- and Community-Level Interaction Insights into Carbon Utilization and Element Cycling Functions of Hydrothermarchaeota in Hydrothermal Sediment.</title>
        <authorList>
            <person name="Zhou Z."/>
            <person name="Liu Y."/>
            <person name="Xu W."/>
            <person name="Pan J."/>
            <person name="Luo Z.H."/>
            <person name="Li M."/>
        </authorList>
    </citation>
    <scope>NUCLEOTIDE SEQUENCE [LARGE SCALE GENOMIC DNA]</scope>
    <source>
        <strain evidence="2">HyVt-485</strain>
    </source>
</reference>
<dbReference type="Proteomes" id="UP000885830">
    <property type="component" value="Unassembled WGS sequence"/>
</dbReference>
<comment type="caution">
    <text evidence="2">The sequence shown here is derived from an EMBL/GenBank/DDBJ whole genome shotgun (WGS) entry which is preliminary data.</text>
</comment>
<evidence type="ECO:0000313" key="2">
    <source>
        <dbReference type="EMBL" id="HHL43589.1"/>
    </source>
</evidence>
<feature type="signal peptide" evidence="1">
    <location>
        <begin position="1"/>
        <end position="19"/>
    </location>
</feature>
<dbReference type="InterPro" id="IPR010466">
    <property type="entry name" value="DUF1058"/>
</dbReference>
<gene>
    <name evidence="2" type="ORF">ENJ42_08230</name>
</gene>
<proteinExistence type="predicted"/>
<sequence>MYKLASGMIAVCFCTQTWAQTVPVPKVERQNNPAKSTRARIVEDVPGPNDPISRNLIRVRAEKTPSGFPVPRFVSLKYGKANGRTGPGKSYPVKWQYKRAGLPMIVVAETETWRKVRDVSGDESWMNRRLLDGKKMVLVRGDLVLRAKPRSDSKARASVAKGVLLTLENCLENQWCRVRDDKTGAFGYALRSMLWGAGPL</sequence>
<organism evidence="2">
    <name type="scientific">Hellea balneolensis</name>
    <dbReference type="NCBI Taxonomy" id="287478"/>
    <lineage>
        <taxon>Bacteria</taxon>
        <taxon>Pseudomonadati</taxon>
        <taxon>Pseudomonadota</taxon>
        <taxon>Alphaproteobacteria</taxon>
        <taxon>Maricaulales</taxon>
        <taxon>Robiginitomaculaceae</taxon>
        <taxon>Hellea</taxon>
    </lineage>
</organism>
<evidence type="ECO:0000256" key="1">
    <source>
        <dbReference type="SAM" id="SignalP"/>
    </source>
</evidence>